<feature type="transmembrane region" description="Helical" evidence="10">
    <location>
        <begin position="24"/>
        <end position="42"/>
    </location>
</feature>
<comment type="caution">
    <text evidence="11">The sequence shown here is derived from an EMBL/GenBank/DDBJ whole genome shotgun (WGS) entry which is preliminary data.</text>
</comment>
<proteinExistence type="inferred from homology"/>
<dbReference type="EMBL" id="LWDV01000010">
    <property type="protein sequence ID" value="OCL25281.1"/>
    <property type="molecule type" value="Genomic_DNA"/>
</dbReference>
<dbReference type="NCBIfam" id="TIGR01946">
    <property type="entry name" value="rnfD"/>
    <property type="match status" value="1"/>
</dbReference>
<dbReference type="EC" id="7.-.-.-" evidence="10"/>
<keyword evidence="10" id="KW-1003">Cell membrane</keyword>
<name>A0A1C0A569_9FIRM</name>
<keyword evidence="4 10" id="KW-0288">FMN</keyword>
<keyword evidence="7 10" id="KW-0249">Electron transport</keyword>
<keyword evidence="6 10" id="KW-1278">Translocase</keyword>
<evidence type="ECO:0000256" key="3">
    <source>
        <dbReference type="ARBA" id="ARBA00022630"/>
    </source>
</evidence>
<comment type="similarity">
    <text evidence="10">Belongs to the NqrB/RnfD family.</text>
</comment>
<dbReference type="Pfam" id="PF03116">
    <property type="entry name" value="NQR2_RnfD_RnfE"/>
    <property type="match status" value="1"/>
</dbReference>
<reference evidence="11 12" key="2">
    <citation type="submission" date="2016-08" db="EMBL/GenBank/DDBJ databases">
        <title>Orenia metallireducens sp. nov. strain Z6, a Novel Metal-reducing Firmicute from the Deep Subsurface.</title>
        <authorList>
            <person name="Maxim B.I."/>
            <person name="Kenneth K."/>
            <person name="Flynn T.M."/>
            <person name="Oloughlin E.J."/>
            <person name="Locke R.A."/>
            <person name="Weber J.R."/>
            <person name="Egan S.M."/>
            <person name="Mackie R.I."/>
            <person name="Cann I.K."/>
        </authorList>
    </citation>
    <scope>NUCLEOTIDE SEQUENCE [LARGE SCALE GENOMIC DNA]</scope>
    <source>
        <strain evidence="11 12">Z6</strain>
    </source>
</reference>
<dbReference type="GO" id="GO:0055085">
    <property type="term" value="P:transmembrane transport"/>
    <property type="evidence" value="ECO:0007669"/>
    <property type="project" value="InterPro"/>
</dbReference>
<evidence type="ECO:0000256" key="7">
    <source>
        <dbReference type="ARBA" id="ARBA00022982"/>
    </source>
</evidence>
<comment type="subunit">
    <text evidence="10">The complex is composed of six subunits: RnfA, RnfB, RnfC, RnfD, RnfE and RnfG.</text>
</comment>
<gene>
    <name evidence="10" type="primary">rnfD</name>
    <name evidence="11" type="ORF">U472_13050</name>
</gene>
<dbReference type="GO" id="GO:0022900">
    <property type="term" value="P:electron transport chain"/>
    <property type="evidence" value="ECO:0007669"/>
    <property type="project" value="UniProtKB-UniRule"/>
</dbReference>
<dbReference type="HAMAP" id="MF_00462">
    <property type="entry name" value="RsxD_RnfD"/>
    <property type="match status" value="1"/>
</dbReference>
<accession>A0A1C0A569</accession>
<evidence type="ECO:0000256" key="9">
    <source>
        <dbReference type="ARBA" id="ARBA00023136"/>
    </source>
</evidence>
<dbReference type="GO" id="GO:0005886">
    <property type="term" value="C:plasma membrane"/>
    <property type="evidence" value="ECO:0007669"/>
    <property type="project" value="UniProtKB-SubCell"/>
</dbReference>
<dbReference type="OrthoDB" id="9776359at2"/>
<feature type="transmembrane region" description="Helical" evidence="10">
    <location>
        <begin position="127"/>
        <end position="147"/>
    </location>
</feature>
<keyword evidence="12" id="KW-1185">Reference proteome</keyword>
<comment type="function">
    <text evidence="10">Part of a membrane-bound complex that couples electron transfer with translocation of ions across the membrane.</text>
</comment>
<evidence type="ECO:0000256" key="8">
    <source>
        <dbReference type="ARBA" id="ARBA00022989"/>
    </source>
</evidence>
<keyword evidence="3 10" id="KW-0285">Flavoprotein</keyword>
<keyword evidence="9 10" id="KW-0472">Membrane</keyword>
<feature type="transmembrane region" description="Helical" evidence="10">
    <location>
        <begin position="224"/>
        <end position="241"/>
    </location>
</feature>
<sequence>MSDRTRLTVSPGPHVRSKESTSSIMFNVVLALLPTTLTAIYYFGSSALMLIIACSITAVATEALFQKLRGVPVTISDFSALVTGLLLALTLPPELPIWMAIVGSIIAVVLGKQVFGGLGYNFFNPALVGRAFLLASFPVAMTTWKMIDVTSSATPLGTENPAGIAIKDLFLGRVGGSLGETSAAAIILGGLYLLYKGYIDWRVPVGYLGTVGLLTTFVGKGGPIFHILAGGLMLGAFFMATDMVTTPVTKKGRWIFGIGCGVLLVIIRVYGGLPEGVLYSILLMNMFVPIIDKYTLPRAFGEVKING</sequence>
<dbReference type="PANTHER" id="PTHR30578:SF0">
    <property type="entry name" value="ION-TRANSLOCATING OXIDOREDUCTASE COMPLEX SUBUNIT D"/>
    <property type="match status" value="1"/>
</dbReference>
<evidence type="ECO:0000256" key="1">
    <source>
        <dbReference type="ARBA" id="ARBA00022448"/>
    </source>
</evidence>
<feature type="transmembrane region" description="Helical" evidence="10">
    <location>
        <begin position="97"/>
        <end position="115"/>
    </location>
</feature>
<comment type="subcellular location">
    <subcellularLocation>
        <location evidence="10">Cell membrane</location>
        <topology evidence="10">Multi-pass membrane protein</topology>
    </subcellularLocation>
</comment>
<feature type="transmembrane region" description="Helical" evidence="10">
    <location>
        <begin position="72"/>
        <end position="91"/>
    </location>
</feature>
<keyword evidence="2 10" id="KW-0597">Phosphoprotein</keyword>
<protein>
    <recommendedName>
        <fullName evidence="10">Ion-translocating oxidoreductase complex subunit D</fullName>
        <ecNumber evidence="10">7.-.-.-</ecNumber>
    </recommendedName>
    <alternativeName>
        <fullName evidence="10">Rnf electron transport complex subunit D</fullName>
    </alternativeName>
</protein>
<reference evidence="12" key="1">
    <citation type="submission" date="2016-07" db="EMBL/GenBank/DDBJ databases">
        <authorList>
            <person name="Florea S."/>
            <person name="Webb J.S."/>
            <person name="Jaromczyk J."/>
            <person name="Schardl C.L."/>
        </authorList>
    </citation>
    <scope>NUCLEOTIDE SEQUENCE [LARGE SCALE GENOMIC DNA]</scope>
    <source>
        <strain evidence="12">Z6</strain>
    </source>
</reference>
<evidence type="ECO:0000313" key="12">
    <source>
        <dbReference type="Proteomes" id="UP000093514"/>
    </source>
</evidence>
<evidence type="ECO:0000256" key="5">
    <source>
        <dbReference type="ARBA" id="ARBA00022692"/>
    </source>
</evidence>
<feature type="transmembrane region" description="Helical" evidence="10">
    <location>
        <begin position="253"/>
        <end position="271"/>
    </location>
</feature>
<keyword evidence="1 10" id="KW-0813">Transport</keyword>
<keyword evidence="5 10" id="KW-0812">Transmembrane</keyword>
<feature type="transmembrane region" description="Helical" evidence="10">
    <location>
        <begin position="48"/>
        <end position="65"/>
    </location>
</feature>
<feature type="transmembrane region" description="Helical" evidence="10">
    <location>
        <begin position="201"/>
        <end position="218"/>
    </location>
</feature>
<organism evidence="11 12">
    <name type="scientific">Orenia metallireducens</name>
    <dbReference type="NCBI Taxonomy" id="1413210"/>
    <lineage>
        <taxon>Bacteria</taxon>
        <taxon>Bacillati</taxon>
        <taxon>Bacillota</taxon>
        <taxon>Clostridia</taxon>
        <taxon>Halanaerobiales</taxon>
        <taxon>Halobacteroidaceae</taxon>
        <taxon>Orenia</taxon>
    </lineage>
</organism>
<dbReference type="AlphaFoldDB" id="A0A1C0A569"/>
<evidence type="ECO:0000313" key="11">
    <source>
        <dbReference type="EMBL" id="OCL25281.1"/>
    </source>
</evidence>
<dbReference type="Proteomes" id="UP000093514">
    <property type="component" value="Unassembled WGS sequence"/>
</dbReference>
<dbReference type="RefSeq" id="WP_068719193.1">
    <property type="nucleotide sequence ID" value="NZ_LWDV01000010.1"/>
</dbReference>
<dbReference type="InterPro" id="IPR004338">
    <property type="entry name" value="NqrB/RnfD"/>
</dbReference>
<evidence type="ECO:0000256" key="4">
    <source>
        <dbReference type="ARBA" id="ARBA00022643"/>
    </source>
</evidence>
<feature type="transmembrane region" description="Helical" evidence="10">
    <location>
        <begin position="174"/>
        <end position="194"/>
    </location>
</feature>
<evidence type="ECO:0000256" key="10">
    <source>
        <dbReference type="HAMAP-Rule" id="MF_00462"/>
    </source>
</evidence>
<comment type="cofactor">
    <cofactor evidence="10">
        <name>FMN</name>
        <dbReference type="ChEBI" id="CHEBI:58210"/>
    </cofactor>
</comment>
<evidence type="ECO:0000256" key="2">
    <source>
        <dbReference type="ARBA" id="ARBA00022553"/>
    </source>
</evidence>
<keyword evidence="8 10" id="KW-1133">Transmembrane helix</keyword>
<dbReference type="PANTHER" id="PTHR30578">
    <property type="entry name" value="ELECTRON TRANSPORT COMPLEX PROTEIN RNFD"/>
    <property type="match status" value="1"/>
</dbReference>
<dbReference type="InterPro" id="IPR011303">
    <property type="entry name" value="RnfD_bac"/>
</dbReference>
<evidence type="ECO:0000256" key="6">
    <source>
        <dbReference type="ARBA" id="ARBA00022967"/>
    </source>
</evidence>
<feature type="modified residue" description="FMN phosphoryl threonine" evidence="10">
    <location>
        <position position="154"/>
    </location>
</feature>